<name>A0A7R9F7L6_9NEOP</name>
<gene>
    <name evidence="1" type="ORF">TBIB3V08_LOCUS10746</name>
</gene>
<organism evidence="1">
    <name type="scientific">Timema bartmani</name>
    <dbReference type="NCBI Taxonomy" id="61472"/>
    <lineage>
        <taxon>Eukaryota</taxon>
        <taxon>Metazoa</taxon>
        <taxon>Ecdysozoa</taxon>
        <taxon>Arthropoda</taxon>
        <taxon>Hexapoda</taxon>
        <taxon>Insecta</taxon>
        <taxon>Pterygota</taxon>
        <taxon>Neoptera</taxon>
        <taxon>Polyneoptera</taxon>
        <taxon>Phasmatodea</taxon>
        <taxon>Timematodea</taxon>
        <taxon>Timematoidea</taxon>
        <taxon>Timematidae</taxon>
        <taxon>Timema</taxon>
    </lineage>
</organism>
<sequence>MEWLAHSIQFQEILNKKHKHNQDILTVIKNAHRTCSARFTCLEEEREGASADMASSEATTLAQLSSVSAAECFSGIEVQSYRVSRGPYRVNMGRLGLELSLKICIFHFKFVPPSFAHLSHATLERLKPLIYLLSHVKSSSIDGLNNPINNETQHHSSISYENELDSCPQIKQELSISKVALDLISVLCQEHNVSTSFLLYDCSKISQEHKGTRLLQTCYSAACHRDEQGYFGPVPALHVTERRGARLRRTCYSAACDRDEEQGSSGPVLALPVKESRETRSNAKRTGCECDIRGAVTKEQVVISQPIPRFKERMYAAVSYTGFKSELLNYKLYITYFPVSNTQQPPDDSHLLPPAIVAPGSLP</sequence>
<protein>
    <submittedName>
        <fullName evidence="1">Uncharacterized protein</fullName>
    </submittedName>
</protein>
<evidence type="ECO:0000313" key="1">
    <source>
        <dbReference type="EMBL" id="CAD7448460.1"/>
    </source>
</evidence>
<dbReference type="EMBL" id="OD570052">
    <property type="protein sequence ID" value="CAD7448460.1"/>
    <property type="molecule type" value="Genomic_DNA"/>
</dbReference>
<dbReference type="AlphaFoldDB" id="A0A7R9F7L6"/>
<accession>A0A7R9F7L6</accession>
<proteinExistence type="predicted"/>
<reference evidence="1" key="1">
    <citation type="submission" date="2020-11" db="EMBL/GenBank/DDBJ databases">
        <authorList>
            <person name="Tran Van P."/>
        </authorList>
    </citation>
    <scope>NUCLEOTIDE SEQUENCE</scope>
</reference>